<dbReference type="InterPro" id="IPR001204">
    <property type="entry name" value="Phos_transporter"/>
</dbReference>
<keyword evidence="2 6" id="KW-0813">Transport</keyword>
<dbReference type="Pfam" id="PF01384">
    <property type="entry name" value="PHO4"/>
    <property type="match status" value="1"/>
</dbReference>
<accession>A0A7J0BWK9</accession>
<organism evidence="7 8">
    <name type="scientific">Desulfovibrio psychrotolerans</name>
    <dbReference type="NCBI Taxonomy" id="415242"/>
    <lineage>
        <taxon>Bacteria</taxon>
        <taxon>Pseudomonadati</taxon>
        <taxon>Thermodesulfobacteriota</taxon>
        <taxon>Desulfovibrionia</taxon>
        <taxon>Desulfovibrionales</taxon>
        <taxon>Desulfovibrionaceae</taxon>
        <taxon>Desulfovibrio</taxon>
    </lineage>
</organism>
<evidence type="ECO:0000313" key="7">
    <source>
        <dbReference type="EMBL" id="GFM38100.1"/>
    </source>
</evidence>
<evidence type="ECO:0000256" key="4">
    <source>
        <dbReference type="ARBA" id="ARBA00022989"/>
    </source>
</evidence>
<comment type="subcellular location">
    <subcellularLocation>
        <location evidence="1 6">Membrane</location>
        <topology evidence="1 6">Multi-pass membrane protein</topology>
    </subcellularLocation>
</comment>
<feature type="transmembrane region" description="Helical" evidence="6">
    <location>
        <begin position="275"/>
        <end position="301"/>
    </location>
</feature>
<comment type="caution">
    <text evidence="7">The sequence shown here is derived from an EMBL/GenBank/DDBJ whole genome shotgun (WGS) entry which is preliminary data.</text>
</comment>
<keyword evidence="8" id="KW-1185">Reference proteome</keyword>
<dbReference type="PANTHER" id="PTHR11101">
    <property type="entry name" value="PHOSPHATE TRANSPORTER"/>
    <property type="match status" value="1"/>
</dbReference>
<dbReference type="EMBL" id="BLVP01000035">
    <property type="protein sequence ID" value="GFM38100.1"/>
    <property type="molecule type" value="Genomic_DNA"/>
</dbReference>
<feature type="transmembrane region" description="Helical" evidence="6">
    <location>
        <begin position="125"/>
        <end position="146"/>
    </location>
</feature>
<feature type="transmembrane region" description="Helical" evidence="6">
    <location>
        <begin position="67"/>
        <end position="88"/>
    </location>
</feature>
<proteinExistence type="inferred from homology"/>
<gene>
    <name evidence="7" type="ORF">DSM19430T_27840</name>
</gene>
<feature type="transmembrane region" description="Helical" evidence="6">
    <location>
        <begin position="241"/>
        <end position="263"/>
    </location>
</feature>
<comment type="similarity">
    <text evidence="6">Belongs to the inorganic phosphate transporter (PiT) (TC 2.A.20) family.</text>
</comment>
<dbReference type="GO" id="GO:0016020">
    <property type="term" value="C:membrane"/>
    <property type="evidence" value="ECO:0007669"/>
    <property type="project" value="UniProtKB-SubCell"/>
</dbReference>
<evidence type="ECO:0000313" key="8">
    <source>
        <dbReference type="Proteomes" id="UP000503820"/>
    </source>
</evidence>
<name>A0A7J0BWK9_9BACT</name>
<dbReference type="GO" id="GO:0035435">
    <property type="term" value="P:phosphate ion transmembrane transport"/>
    <property type="evidence" value="ECO:0007669"/>
    <property type="project" value="TreeGrafter"/>
</dbReference>
<keyword evidence="6" id="KW-0592">Phosphate transport</keyword>
<dbReference type="Proteomes" id="UP000503820">
    <property type="component" value="Unassembled WGS sequence"/>
</dbReference>
<evidence type="ECO:0000256" key="2">
    <source>
        <dbReference type="ARBA" id="ARBA00022448"/>
    </source>
</evidence>
<keyword evidence="4 6" id="KW-1133">Transmembrane helix</keyword>
<dbReference type="RefSeq" id="WP_174410728.1">
    <property type="nucleotide sequence ID" value="NZ_BLVP01000035.1"/>
</dbReference>
<dbReference type="GO" id="GO:0005315">
    <property type="term" value="F:phosphate transmembrane transporter activity"/>
    <property type="evidence" value="ECO:0007669"/>
    <property type="project" value="InterPro"/>
</dbReference>
<evidence type="ECO:0000256" key="5">
    <source>
        <dbReference type="ARBA" id="ARBA00023136"/>
    </source>
</evidence>
<evidence type="ECO:0000256" key="1">
    <source>
        <dbReference type="ARBA" id="ARBA00004141"/>
    </source>
</evidence>
<feature type="transmembrane region" description="Helical" evidence="6">
    <location>
        <begin position="166"/>
        <end position="191"/>
    </location>
</feature>
<reference evidence="7 8" key="1">
    <citation type="submission" date="2020-05" db="EMBL/GenBank/DDBJ databases">
        <title>Draft genome sequence of Desulfovibrio psychrotolerans JS1T.</title>
        <authorList>
            <person name="Ueno A."/>
            <person name="Tamazawa S."/>
            <person name="Tamamura S."/>
            <person name="Murakami T."/>
            <person name="Kiyama T."/>
            <person name="Inomata H."/>
            <person name="Amano Y."/>
            <person name="Miyakawa K."/>
            <person name="Tamaki H."/>
            <person name="Naganuma T."/>
            <person name="Kaneko K."/>
        </authorList>
    </citation>
    <scope>NUCLEOTIDE SEQUENCE [LARGE SCALE GENOMIC DNA]</scope>
    <source>
        <strain evidence="7 8">JS1</strain>
    </source>
</reference>
<feature type="transmembrane region" description="Helical" evidence="6">
    <location>
        <begin position="36"/>
        <end position="55"/>
    </location>
</feature>
<sequence length="496" mass="53575">MLPLFLSSGLFLGWSLGANDASNVFGTAVASRMVRFRTAAVICSVFVILGAVAGGSGASHTLGQLGAVNALAGAFMVAFSAAVTVYMMTVARYPVSTSQAIVGAIIGWNLFSGSLTDPESLSKIVMTWVACPVLAAFFAVAMYVPIARVIRGTSIHILTQDTMTRWGLILAGAFGSYALGANNIANVMGVFVPVAPFHDITLFGRLTLTPAQQLFFLGGVAIAAGVFTYSRRVMMTVGSGIVRLTPVGAFVVVTAHSLVLFVFSSQELSNALRAVGLPAIPLVPVSSSQAIVGAVIGIGLLKGGGGIRWRTLGGIASSWITTPVCATAICFISLFFLQNVFGQKTYRPVHYELTPAAWERVIDMTAEDPTVRERLEDLYMERFADAAQFRDALRTRLPDAQERIKPIMQLAEMDPIRITAEGVQMIDHNYLTPEEIQAVEELSGQAFTHRWRLAEVLAEQSPAWRKRTESNESEAERMRRLKYLFDVLRGNPNGSR</sequence>
<feature type="transmembrane region" description="Helical" evidence="6">
    <location>
        <begin position="211"/>
        <end position="229"/>
    </location>
</feature>
<dbReference type="PANTHER" id="PTHR11101:SF80">
    <property type="entry name" value="PHOSPHATE TRANSPORTER"/>
    <property type="match status" value="1"/>
</dbReference>
<dbReference type="AlphaFoldDB" id="A0A7J0BWK9"/>
<evidence type="ECO:0000256" key="6">
    <source>
        <dbReference type="RuleBase" id="RU363058"/>
    </source>
</evidence>
<keyword evidence="5 6" id="KW-0472">Membrane</keyword>
<evidence type="ECO:0000256" key="3">
    <source>
        <dbReference type="ARBA" id="ARBA00022692"/>
    </source>
</evidence>
<keyword evidence="3 6" id="KW-0812">Transmembrane</keyword>
<feature type="transmembrane region" description="Helical" evidence="6">
    <location>
        <begin position="313"/>
        <end position="337"/>
    </location>
</feature>
<protein>
    <recommendedName>
        <fullName evidence="6">Phosphate transporter</fullName>
    </recommendedName>
</protein>